<dbReference type="InterPro" id="IPR024079">
    <property type="entry name" value="MetalloPept_cat_dom_sf"/>
</dbReference>
<evidence type="ECO:0000313" key="3">
    <source>
        <dbReference type="Proteomes" id="UP000016932"/>
    </source>
</evidence>
<dbReference type="Gene3D" id="3.40.390.10">
    <property type="entry name" value="Collagenase (Catalytic Domain)"/>
    <property type="match status" value="1"/>
</dbReference>
<protein>
    <recommendedName>
        <fullName evidence="4">Peptidase metallopeptidase domain-containing protein</fullName>
    </recommendedName>
</protein>
<dbReference type="KEGG" id="pfj:MYCFIDRAFT_79874"/>
<dbReference type="PROSITE" id="PS51257">
    <property type="entry name" value="PROKAR_LIPOPROTEIN"/>
    <property type="match status" value="1"/>
</dbReference>
<dbReference type="OrthoDB" id="291007at2759"/>
<keyword evidence="1" id="KW-0732">Signal</keyword>
<gene>
    <name evidence="2" type="ORF">MYCFIDRAFT_79874</name>
</gene>
<dbReference type="GeneID" id="19341640"/>
<dbReference type="VEuPathDB" id="FungiDB:MYCFIDRAFT_79874"/>
<evidence type="ECO:0000256" key="1">
    <source>
        <dbReference type="SAM" id="SignalP"/>
    </source>
</evidence>
<proteinExistence type="predicted"/>
<dbReference type="EMBL" id="KB446562">
    <property type="protein sequence ID" value="EME78990.1"/>
    <property type="molecule type" value="Genomic_DNA"/>
</dbReference>
<evidence type="ECO:0000313" key="2">
    <source>
        <dbReference type="EMBL" id="EME78990.1"/>
    </source>
</evidence>
<dbReference type="GO" id="GO:0008237">
    <property type="term" value="F:metallopeptidase activity"/>
    <property type="evidence" value="ECO:0007669"/>
    <property type="project" value="InterPro"/>
</dbReference>
<name>M2YML6_PSEFD</name>
<dbReference type="HOGENOM" id="CLU_1129489_0_0_1"/>
<keyword evidence="3" id="KW-1185">Reference proteome</keyword>
<dbReference type="Proteomes" id="UP000016932">
    <property type="component" value="Unassembled WGS sequence"/>
</dbReference>
<evidence type="ECO:0008006" key="4">
    <source>
        <dbReference type="Google" id="ProtNLM"/>
    </source>
</evidence>
<feature type="chain" id="PRO_5004030073" description="Peptidase metallopeptidase domain-containing protein" evidence="1">
    <location>
        <begin position="22"/>
        <end position="246"/>
    </location>
</feature>
<dbReference type="AlphaFoldDB" id="M2YML6"/>
<dbReference type="RefSeq" id="XP_007929829.1">
    <property type="nucleotide sequence ID" value="XM_007931638.1"/>
</dbReference>
<dbReference type="eggNOG" id="ENOG502S2ST">
    <property type="taxonomic scope" value="Eukaryota"/>
</dbReference>
<organism evidence="2 3">
    <name type="scientific">Pseudocercospora fijiensis (strain CIRAD86)</name>
    <name type="common">Black leaf streak disease fungus</name>
    <name type="synonym">Mycosphaerella fijiensis</name>
    <dbReference type="NCBI Taxonomy" id="383855"/>
    <lineage>
        <taxon>Eukaryota</taxon>
        <taxon>Fungi</taxon>
        <taxon>Dikarya</taxon>
        <taxon>Ascomycota</taxon>
        <taxon>Pezizomycotina</taxon>
        <taxon>Dothideomycetes</taxon>
        <taxon>Dothideomycetidae</taxon>
        <taxon>Mycosphaerellales</taxon>
        <taxon>Mycosphaerellaceae</taxon>
        <taxon>Pseudocercospora</taxon>
    </lineage>
</organism>
<reference evidence="2 3" key="1">
    <citation type="journal article" date="2012" name="PLoS Pathog.">
        <title>Diverse lifestyles and strategies of plant pathogenesis encoded in the genomes of eighteen Dothideomycetes fungi.</title>
        <authorList>
            <person name="Ohm R.A."/>
            <person name="Feau N."/>
            <person name="Henrissat B."/>
            <person name="Schoch C.L."/>
            <person name="Horwitz B.A."/>
            <person name="Barry K.W."/>
            <person name="Condon B.J."/>
            <person name="Copeland A.C."/>
            <person name="Dhillon B."/>
            <person name="Glaser F."/>
            <person name="Hesse C.N."/>
            <person name="Kosti I."/>
            <person name="LaButti K."/>
            <person name="Lindquist E.A."/>
            <person name="Lucas S."/>
            <person name="Salamov A.A."/>
            <person name="Bradshaw R.E."/>
            <person name="Ciuffetti L."/>
            <person name="Hamelin R.C."/>
            <person name="Kema G.H.J."/>
            <person name="Lawrence C."/>
            <person name="Scott J.A."/>
            <person name="Spatafora J.W."/>
            <person name="Turgeon B.G."/>
            <person name="de Wit P.J.G.M."/>
            <person name="Zhong S."/>
            <person name="Goodwin S.B."/>
            <person name="Grigoriev I.V."/>
        </authorList>
    </citation>
    <scope>NUCLEOTIDE SEQUENCE [LARGE SCALE GENOMIC DNA]</scope>
    <source>
        <strain evidence="2 3">CIRAD86</strain>
    </source>
</reference>
<accession>M2YML6</accession>
<sequence>MRTPPALPSLLLTSTTLSTLACPSPKEHILKRWYSVWIPAEGDPRAIGAWPVVEGRPGSPRIQPVRYCWATEADYETLHDLFIQAVAKWKIAIITSALRIQSDTGTESEPHKKCICSDSGVRDDALRISDMTGGNEYPNSAGVATLGYHYVQSHAGRHFLKFCRSVDAGFDSLSMAHEIGTAWNPDSFALHVSQADHAGHVIGLLHEQARPDASKWIEFRCENLIDYEAAKKRIGAANNGHTIKDA</sequence>
<feature type="signal peptide" evidence="1">
    <location>
        <begin position="1"/>
        <end position="21"/>
    </location>
</feature>